<gene>
    <name evidence="1" type="ORF">GCM10009001_15210</name>
</gene>
<keyword evidence="2" id="KW-1185">Reference proteome</keyword>
<reference evidence="1 2" key="1">
    <citation type="journal article" date="2019" name="Int. J. Syst. Evol. Microbiol.">
        <title>The Global Catalogue of Microorganisms (GCM) 10K type strain sequencing project: providing services to taxonomists for standard genome sequencing and annotation.</title>
        <authorList>
            <consortium name="The Broad Institute Genomics Platform"/>
            <consortium name="The Broad Institute Genome Sequencing Center for Infectious Disease"/>
            <person name="Wu L."/>
            <person name="Ma J."/>
        </authorList>
    </citation>
    <scope>NUCLEOTIDE SEQUENCE [LARGE SCALE GENOMIC DNA]</scope>
    <source>
        <strain evidence="1 2">JCM 15395</strain>
    </source>
</reference>
<sequence>MVGLQTSNKELRNLRSLIHEKMQHTYLEKYVNIPEIDDNKLFLLKEILDDTNLTRFQKDNYITTTMLVQMALDTHDLVPQTNSSVQTDTERKAKQLSVLAGDYYSGLYYLILSGIEDIELVHMLAAAIKEINECKMQLYYNKETSLHEFLTIINKIDSLLIMYVAEFVQEKEISYITGGWLLTQKLLEVKHNLEMGDSPSLFTFCSGKSDFADQLTNSEVINRLIMDNVAILKDALNNFPDRLTSLKADLMNRLNDQLTSSRIIVEEG</sequence>
<name>A0ABN1FXJ0_9BACI</name>
<dbReference type="EMBL" id="BAAADS010000010">
    <property type="protein sequence ID" value="GAA0599822.1"/>
    <property type="molecule type" value="Genomic_DNA"/>
</dbReference>
<evidence type="ECO:0000313" key="1">
    <source>
        <dbReference type="EMBL" id="GAA0599822.1"/>
    </source>
</evidence>
<accession>A0ABN1FXJ0</accession>
<dbReference type="Gene3D" id="1.20.120.1450">
    <property type="match status" value="1"/>
</dbReference>
<evidence type="ECO:0008006" key="3">
    <source>
        <dbReference type="Google" id="ProtNLM"/>
    </source>
</evidence>
<proteinExistence type="predicted"/>
<dbReference type="Proteomes" id="UP001500866">
    <property type="component" value="Unassembled WGS sequence"/>
</dbReference>
<organism evidence="1 2">
    <name type="scientific">Virgibacillus siamensis</name>
    <dbReference type="NCBI Taxonomy" id="480071"/>
    <lineage>
        <taxon>Bacteria</taxon>
        <taxon>Bacillati</taxon>
        <taxon>Bacillota</taxon>
        <taxon>Bacilli</taxon>
        <taxon>Bacillales</taxon>
        <taxon>Bacillaceae</taxon>
        <taxon>Virgibacillus</taxon>
    </lineage>
</organism>
<comment type="caution">
    <text evidence="1">The sequence shown here is derived from an EMBL/GenBank/DDBJ whole genome shotgun (WGS) entry which is preliminary data.</text>
</comment>
<dbReference type="InterPro" id="IPR009920">
    <property type="entry name" value="HEPPP_synth_su1"/>
</dbReference>
<protein>
    <recommendedName>
        <fullName evidence="3">Heptaprenyl diphosphate synthase</fullName>
    </recommendedName>
</protein>
<dbReference type="Pfam" id="PF07307">
    <property type="entry name" value="HEPPP_synt_1"/>
    <property type="match status" value="1"/>
</dbReference>
<evidence type="ECO:0000313" key="2">
    <source>
        <dbReference type="Proteomes" id="UP001500866"/>
    </source>
</evidence>